<dbReference type="Proteomes" id="UP000807353">
    <property type="component" value="Unassembled WGS sequence"/>
</dbReference>
<feature type="compositionally biased region" description="Basic and acidic residues" evidence="1">
    <location>
        <begin position="113"/>
        <end position="134"/>
    </location>
</feature>
<evidence type="ECO:0000313" key="3">
    <source>
        <dbReference type="EMBL" id="KAF9467442.1"/>
    </source>
</evidence>
<feature type="compositionally biased region" description="Polar residues" evidence="1">
    <location>
        <begin position="89"/>
        <end position="106"/>
    </location>
</feature>
<protein>
    <recommendedName>
        <fullName evidence="2">DUF6532 domain-containing protein</fullName>
    </recommendedName>
</protein>
<evidence type="ECO:0000256" key="1">
    <source>
        <dbReference type="SAM" id="MobiDB-lite"/>
    </source>
</evidence>
<dbReference type="AlphaFoldDB" id="A0A9P5YEL4"/>
<organism evidence="3 4">
    <name type="scientific">Collybia nuda</name>
    <dbReference type="NCBI Taxonomy" id="64659"/>
    <lineage>
        <taxon>Eukaryota</taxon>
        <taxon>Fungi</taxon>
        <taxon>Dikarya</taxon>
        <taxon>Basidiomycota</taxon>
        <taxon>Agaricomycotina</taxon>
        <taxon>Agaricomycetes</taxon>
        <taxon>Agaricomycetidae</taxon>
        <taxon>Agaricales</taxon>
        <taxon>Tricholomatineae</taxon>
        <taxon>Clitocybaceae</taxon>
        <taxon>Collybia</taxon>
    </lineage>
</organism>
<proteinExistence type="predicted"/>
<feature type="domain" description="DUF6532" evidence="2">
    <location>
        <begin position="190"/>
        <end position="393"/>
    </location>
</feature>
<reference evidence="3" key="1">
    <citation type="submission" date="2020-11" db="EMBL/GenBank/DDBJ databases">
        <authorList>
            <consortium name="DOE Joint Genome Institute"/>
            <person name="Ahrendt S."/>
            <person name="Riley R."/>
            <person name="Andreopoulos W."/>
            <person name="Labutti K."/>
            <person name="Pangilinan J."/>
            <person name="Ruiz-Duenas F.J."/>
            <person name="Barrasa J.M."/>
            <person name="Sanchez-Garcia M."/>
            <person name="Camarero S."/>
            <person name="Miyauchi S."/>
            <person name="Serrano A."/>
            <person name="Linde D."/>
            <person name="Babiker R."/>
            <person name="Drula E."/>
            <person name="Ayuso-Fernandez I."/>
            <person name="Pacheco R."/>
            <person name="Padilla G."/>
            <person name="Ferreira P."/>
            <person name="Barriuso J."/>
            <person name="Kellner H."/>
            <person name="Castanera R."/>
            <person name="Alfaro M."/>
            <person name="Ramirez L."/>
            <person name="Pisabarro A.G."/>
            <person name="Kuo A."/>
            <person name="Tritt A."/>
            <person name="Lipzen A."/>
            <person name="He G."/>
            <person name="Yan M."/>
            <person name="Ng V."/>
            <person name="Cullen D."/>
            <person name="Martin F."/>
            <person name="Rosso M.-N."/>
            <person name="Henrissat B."/>
            <person name="Hibbett D."/>
            <person name="Martinez A.T."/>
            <person name="Grigoriev I.V."/>
        </authorList>
    </citation>
    <scope>NUCLEOTIDE SEQUENCE</scope>
    <source>
        <strain evidence="3">CBS 247.69</strain>
    </source>
</reference>
<accession>A0A9P5YEL4</accession>
<comment type="caution">
    <text evidence="3">The sequence shown here is derived from an EMBL/GenBank/DDBJ whole genome shotgun (WGS) entry which is preliminary data.</text>
</comment>
<dbReference type="Pfam" id="PF20149">
    <property type="entry name" value="DUF6532"/>
    <property type="match status" value="1"/>
</dbReference>
<evidence type="ECO:0000259" key="2">
    <source>
        <dbReference type="Pfam" id="PF20149"/>
    </source>
</evidence>
<dbReference type="InterPro" id="IPR045341">
    <property type="entry name" value="DUF6532"/>
</dbReference>
<sequence>MPPSTQPRTNSKGRAVMGGPSDNFGSEDDIEAPPSTQPRTRISQTKGRAYLNHSDSEDDIEVPQSAHSRTPAAKIKGKGVTSGPHVSHSRTLSIVATPSQKSSTAPSKPPGKRQLERQREVPKWTETAKSDQEAKSTNGAQHGTRPPKALRACDDHSWPAITHLTYRPGSYGIGIRVQSAPIQAVIRHGIKEIQADALWINTFPDVEELDKMILNALCQATDILDYPEIAHRIVRDKTYREDLGSQLNIRLGMMRSSTNNLANLKVDGYYDFKFCRDRSQRVKELLAQNTFIYGLNDNNKVDGALPYQHSAIIATLQDLHKTYCTAYTNRYESSIPDDPMRSTERKVPIPMVAFAVTMIRGALLHWQTGNYVDMKFNSDEHVNTYKFHAQVLEMMKASPETRKKFHRMMANLYTAVTKDTENLGASGLHNIKILDLAGMEE</sequence>
<feature type="compositionally biased region" description="Polar residues" evidence="1">
    <location>
        <begin position="1"/>
        <end position="12"/>
    </location>
</feature>
<feature type="compositionally biased region" description="Polar residues" evidence="1">
    <location>
        <begin position="37"/>
        <end position="46"/>
    </location>
</feature>
<dbReference type="EMBL" id="MU150237">
    <property type="protein sequence ID" value="KAF9467442.1"/>
    <property type="molecule type" value="Genomic_DNA"/>
</dbReference>
<keyword evidence="4" id="KW-1185">Reference proteome</keyword>
<feature type="region of interest" description="Disordered" evidence="1">
    <location>
        <begin position="1"/>
        <end position="150"/>
    </location>
</feature>
<evidence type="ECO:0000313" key="4">
    <source>
        <dbReference type="Proteomes" id="UP000807353"/>
    </source>
</evidence>
<name>A0A9P5YEL4_9AGAR</name>
<dbReference type="OrthoDB" id="3225557at2759"/>
<gene>
    <name evidence="3" type="ORF">BDZ94DRAFT_1249377</name>
</gene>